<sequence>MQGSFPAYYSVGSGTAVVLLHCTLSSKNQWRALTGMLEKQYRVIAVDLYGYGETEMPEQTEDYTLLTEAELVDRLLGRLLAPEERFHLVGHSYGGAVALRFAYQFPARVRTLTVFEPVAFHLLEPGDPGATPVQEMMTELARLLREGERAGAAATFLDYWSAPGSFANFPPRVQQDFARRTDKLALDFQALTRTPLTLEDYSRLTMPVTVLAGTQSPLPAQRVARELASRLPTCRLQFVETGHMGPVSHPELVNPLIAASLTRDAAAPQASASL</sequence>
<dbReference type="SUPFAM" id="SSF53474">
    <property type="entry name" value="alpha/beta-Hydrolases"/>
    <property type="match status" value="1"/>
</dbReference>
<gene>
    <name evidence="2" type="ORF">GMST_40290</name>
</gene>
<dbReference type="Pfam" id="PF12697">
    <property type="entry name" value="Abhydrolase_6"/>
    <property type="match status" value="1"/>
</dbReference>
<evidence type="ECO:0000259" key="1">
    <source>
        <dbReference type="Pfam" id="PF12697"/>
    </source>
</evidence>
<dbReference type="EMBL" id="BLXX01000018">
    <property type="protein sequence ID" value="GFO61704.1"/>
    <property type="molecule type" value="Genomic_DNA"/>
</dbReference>
<dbReference type="AlphaFoldDB" id="A0A6V8MP39"/>
<feature type="domain" description="AB hydrolase-1" evidence="1">
    <location>
        <begin position="17"/>
        <end position="254"/>
    </location>
</feature>
<accession>A0A6V8MP39</accession>
<name>A0A6V8MP39_9BACT</name>
<proteinExistence type="predicted"/>
<dbReference type="Gene3D" id="3.40.50.1820">
    <property type="entry name" value="alpha/beta hydrolase"/>
    <property type="match status" value="1"/>
</dbReference>
<protein>
    <submittedName>
        <fullName evidence="2">Alpha/beta hydrolase</fullName>
    </submittedName>
</protein>
<dbReference type="PANTHER" id="PTHR43798">
    <property type="entry name" value="MONOACYLGLYCEROL LIPASE"/>
    <property type="match status" value="1"/>
</dbReference>
<dbReference type="RefSeq" id="WP_183356492.1">
    <property type="nucleotide sequence ID" value="NZ_BLXX01000018.1"/>
</dbReference>
<organism evidence="2 3">
    <name type="scientific">Geomonas silvestris</name>
    <dbReference type="NCBI Taxonomy" id="2740184"/>
    <lineage>
        <taxon>Bacteria</taxon>
        <taxon>Pseudomonadati</taxon>
        <taxon>Thermodesulfobacteriota</taxon>
        <taxon>Desulfuromonadia</taxon>
        <taxon>Geobacterales</taxon>
        <taxon>Geobacteraceae</taxon>
        <taxon>Geomonas</taxon>
    </lineage>
</organism>
<dbReference type="InterPro" id="IPR050266">
    <property type="entry name" value="AB_hydrolase_sf"/>
</dbReference>
<comment type="caution">
    <text evidence="2">The sequence shown here is derived from an EMBL/GenBank/DDBJ whole genome shotgun (WGS) entry which is preliminary data.</text>
</comment>
<dbReference type="Proteomes" id="UP000556026">
    <property type="component" value="Unassembled WGS sequence"/>
</dbReference>
<keyword evidence="3" id="KW-1185">Reference proteome</keyword>
<dbReference type="InterPro" id="IPR029058">
    <property type="entry name" value="AB_hydrolase_fold"/>
</dbReference>
<dbReference type="PRINTS" id="PR00111">
    <property type="entry name" value="ABHYDROLASE"/>
</dbReference>
<keyword evidence="2" id="KW-0378">Hydrolase</keyword>
<reference evidence="3" key="1">
    <citation type="submission" date="2020-06" db="EMBL/GenBank/DDBJ databases">
        <title>Draft genomic sequence of Geomonas sp. Red330.</title>
        <authorList>
            <person name="Itoh H."/>
            <person name="Zhenxing X."/>
            <person name="Ushijima N."/>
            <person name="Masuda Y."/>
            <person name="Shiratori Y."/>
            <person name="Senoo K."/>
        </authorList>
    </citation>
    <scope>NUCLEOTIDE SEQUENCE [LARGE SCALE GENOMIC DNA]</scope>
    <source>
        <strain evidence="3">Red330</strain>
    </source>
</reference>
<evidence type="ECO:0000313" key="3">
    <source>
        <dbReference type="Proteomes" id="UP000556026"/>
    </source>
</evidence>
<evidence type="ECO:0000313" key="2">
    <source>
        <dbReference type="EMBL" id="GFO61704.1"/>
    </source>
</evidence>
<dbReference type="InterPro" id="IPR000073">
    <property type="entry name" value="AB_hydrolase_1"/>
</dbReference>
<dbReference type="GO" id="GO:0016787">
    <property type="term" value="F:hydrolase activity"/>
    <property type="evidence" value="ECO:0007669"/>
    <property type="project" value="UniProtKB-KW"/>
</dbReference>